<dbReference type="InterPro" id="IPR011990">
    <property type="entry name" value="TPR-like_helical_dom_sf"/>
</dbReference>
<protein>
    <recommendedName>
        <fullName evidence="4">Tetratricopeptide repeat protein</fullName>
    </recommendedName>
</protein>
<dbReference type="eggNOG" id="COG4783">
    <property type="taxonomic scope" value="Bacteria"/>
</dbReference>
<comment type="caution">
    <text evidence="2">The sequence shown here is derived from an EMBL/GenBank/DDBJ whole genome shotgun (WGS) entry which is preliminary data.</text>
</comment>
<name>A0A095SRM2_9FLAO</name>
<evidence type="ECO:0000256" key="1">
    <source>
        <dbReference type="SAM" id="Phobius"/>
    </source>
</evidence>
<organism evidence="2 3">
    <name type="scientific">Flavobacterium aquatile LMG 4008 = ATCC 11947</name>
    <dbReference type="NCBI Taxonomy" id="1453498"/>
    <lineage>
        <taxon>Bacteria</taxon>
        <taxon>Pseudomonadati</taxon>
        <taxon>Bacteroidota</taxon>
        <taxon>Flavobacteriia</taxon>
        <taxon>Flavobacteriales</taxon>
        <taxon>Flavobacteriaceae</taxon>
        <taxon>Flavobacterium</taxon>
    </lineage>
</organism>
<keyword evidence="1" id="KW-0812">Transmembrane</keyword>
<evidence type="ECO:0000313" key="2">
    <source>
        <dbReference type="EMBL" id="KGD67227.1"/>
    </source>
</evidence>
<dbReference type="EMBL" id="JRHH01000005">
    <property type="protein sequence ID" value="KGD67227.1"/>
    <property type="molecule type" value="Genomic_DNA"/>
</dbReference>
<evidence type="ECO:0008006" key="4">
    <source>
        <dbReference type="Google" id="ProtNLM"/>
    </source>
</evidence>
<keyword evidence="1" id="KW-1133">Transmembrane helix</keyword>
<dbReference type="Proteomes" id="UP000029554">
    <property type="component" value="Unassembled WGS sequence"/>
</dbReference>
<dbReference type="AlphaFoldDB" id="A0A095SRM2"/>
<reference evidence="2 3" key="1">
    <citation type="submission" date="2014-09" db="EMBL/GenBank/DDBJ databases">
        <title>Whole Genome Shotgun of Flavobacterium aquatile LMG 4008.</title>
        <authorList>
            <person name="Gale A.N."/>
            <person name="Pipes S.E."/>
            <person name="Newman J.D."/>
        </authorList>
    </citation>
    <scope>NUCLEOTIDE SEQUENCE [LARGE SCALE GENOMIC DNA]</scope>
    <source>
        <strain evidence="2 3">LMG 4008</strain>
    </source>
</reference>
<proteinExistence type="predicted"/>
<gene>
    <name evidence="2" type="ORF">LG45_13455</name>
</gene>
<accession>A0A095SRM2</accession>
<dbReference type="OrthoDB" id="979271at2"/>
<dbReference type="Gene3D" id="1.25.40.10">
    <property type="entry name" value="Tetratricopeptide repeat domain"/>
    <property type="match status" value="1"/>
</dbReference>
<keyword evidence="1" id="KW-0472">Membrane</keyword>
<dbReference type="STRING" id="1453498.LG45_13455"/>
<dbReference type="SUPFAM" id="SSF48452">
    <property type="entry name" value="TPR-like"/>
    <property type="match status" value="1"/>
</dbReference>
<dbReference type="RefSeq" id="WP_035127896.1">
    <property type="nucleotide sequence ID" value="NZ_JRHH01000005.1"/>
</dbReference>
<keyword evidence="3" id="KW-1185">Reference proteome</keyword>
<feature type="transmembrane region" description="Helical" evidence="1">
    <location>
        <begin position="88"/>
        <end position="106"/>
    </location>
</feature>
<evidence type="ECO:0000313" key="3">
    <source>
        <dbReference type="Proteomes" id="UP000029554"/>
    </source>
</evidence>
<sequence length="240" mass="28050">MSEQLYITFENYFSNEMSQEEKLEFENQLQNDIELREKFELYKETTKFLATKFDSETIAFKENLKSISKENFAEKEVKKSKVIAFKPFYYAVAASVVLALGTWFMMQGTPEYGDFNQHENAFFVERSVGDTNLNEAQKAFNEKDYKKTVLAFEKVQNLTNPELQYFYAIALIETNDFTKAEILLNTIKSGSSVYKEKAVWYLALSNLKQNKIDECKIYLNQLSPDAEDYQKAQKLLKKID</sequence>